<protein>
    <submittedName>
        <fullName evidence="1">Uncharacterized protein</fullName>
    </submittedName>
</protein>
<accession>A0ABY0TEH5</accession>
<gene>
    <name evidence="1" type="ORF">SAMN05216402_1579</name>
</gene>
<evidence type="ECO:0000313" key="2">
    <source>
        <dbReference type="Proteomes" id="UP000183471"/>
    </source>
</evidence>
<dbReference type="Proteomes" id="UP000183471">
    <property type="component" value="Unassembled WGS sequence"/>
</dbReference>
<evidence type="ECO:0000313" key="1">
    <source>
        <dbReference type="EMBL" id="SDQ62047.1"/>
    </source>
</evidence>
<sequence length="37" mass="4313">MKHGRNFETAMIQEYQNTARLYQEPIQQFLGITSGNP</sequence>
<name>A0ABY0TEH5_9PROT</name>
<reference evidence="1 2" key="1">
    <citation type="submission" date="2016-10" db="EMBL/GenBank/DDBJ databases">
        <authorList>
            <person name="Varghese N."/>
            <person name="Submissions S."/>
        </authorList>
    </citation>
    <scope>NUCLEOTIDE SEQUENCE [LARGE SCALE GENOMIC DNA]</scope>
    <source>
        <strain evidence="1 2">Nl1</strain>
    </source>
</reference>
<dbReference type="EMBL" id="FNKY01000001">
    <property type="protein sequence ID" value="SDQ62047.1"/>
    <property type="molecule type" value="Genomic_DNA"/>
</dbReference>
<organism evidence="1 2">
    <name type="scientific">Nitrosospira multiformis</name>
    <dbReference type="NCBI Taxonomy" id="1231"/>
    <lineage>
        <taxon>Bacteria</taxon>
        <taxon>Pseudomonadati</taxon>
        <taxon>Pseudomonadota</taxon>
        <taxon>Betaproteobacteria</taxon>
        <taxon>Nitrosomonadales</taxon>
        <taxon>Nitrosomonadaceae</taxon>
        <taxon>Nitrosospira</taxon>
    </lineage>
</organism>
<keyword evidence="2" id="KW-1185">Reference proteome</keyword>
<comment type="caution">
    <text evidence="1">The sequence shown here is derived from an EMBL/GenBank/DDBJ whole genome shotgun (WGS) entry which is preliminary data.</text>
</comment>
<proteinExistence type="predicted"/>